<feature type="domain" description="EAL" evidence="1">
    <location>
        <begin position="149"/>
        <end position="400"/>
    </location>
</feature>
<dbReference type="GO" id="GO:0071111">
    <property type="term" value="F:cyclic-guanylate-specific phosphodiesterase activity"/>
    <property type="evidence" value="ECO:0007669"/>
    <property type="project" value="InterPro"/>
</dbReference>
<organism evidence="2 3">
    <name type="scientific">Rhodopseudomonas palustris</name>
    <dbReference type="NCBI Taxonomy" id="1076"/>
    <lineage>
        <taxon>Bacteria</taxon>
        <taxon>Pseudomonadati</taxon>
        <taxon>Pseudomonadota</taxon>
        <taxon>Alphaproteobacteria</taxon>
        <taxon>Hyphomicrobiales</taxon>
        <taxon>Nitrobacteraceae</taxon>
        <taxon>Rhodopseudomonas</taxon>
    </lineage>
</organism>
<protein>
    <submittedName>
        <fullName evidence="2">EAL domain-containing protein</fullName>
    </submittedName>
</protein>
<dbReference type="AlphaFoldDB" id="A0A418VLT8"/>
<name>A0A418VLT8_RHOPL</name>
<sequence>MTITTIGMQEHGISAAFGRRKVSPRACIIDGKQHLRAFLADTLEELRFVTGECGDADDLTMRIADQQPDLLVIGSSVGGVEAARIIDVACNAGFRGSVMLISARETIAQRAILHHGLERGLTMLPPLSTPFSARMLRECIAPLLPQEPAPQPEVDVAEALKTGWLELWYQRKLDARSLTPCGAEALVRMRHPSWGVVVPAAFLPDHNDPNFRALSEFVVARAMADWRYLLDHHGPVDLSINLPAKFLLDIQAVEDLCAWIPRHPAFGGLIIEIDALELAQHLDAMIETAQHLRLHNVAIAIDKIGADWPDLISRDAFPFVELKVDRAFVTGCADDRLKRSVCKRIVDLAVDYGARCTATGIESRSDYIAAHELGFDLLQGYLFGKPMGLKKFARAAATKPLNTLD</sequence>
<dbReference type="SUPFAM" id="SSF141868">
    <property type="entry name" value="EAL domain-like"/>
    <property type="match status" value="1"/>
</dbReference>
<accession>A0A418VLT8</accession>
<dbReference type="PROSITE" id="PS50883">
    <property type="entry name" value="EAL"/>
    <property type="match status" value="1"/>
</dbReference>
<dbReference type="RefSeq" id="WP_119855366.1">
    <property type="nucleotide sequence ID" value="NZ_QYYD01000003.1"/>
</dbReference>
<dbReference type="Pfam" id="PF00563">
    <property type="entry name" value="EAL"/>
    <property type="match status" value="1"/>
</dbReference>
<reference evidence="2 3" key="1">
    <citation type="submission" date="2018-09" db="EMBL/GenBank/DDBJ databases">
        <title>Draft genome sequence of Rhodopseudomonas palustris 2.1.18.</title>
        <authorList>
            <person name="Robertson S.L."/>
            <person name="Meyer T.E."/>
            <person name="Kyndt J.A."/>
        </authorList>
    </citation>
    <scope>NUCLEOTIDE SEQUENCE [LARGE SCALE GENOMIC DNA]</scope>
    <source>
        <strain evidence="2 3">2.1.18</strain>
    </source>
</reference>
<evidence type="ECO:0000313" key="3">
    <source>
        <dbReference type="Proteomes" id="UP000285523"/>
    </source>
</evidence>
<proteinExistence type="predicted"/>
<dbReference type="Proteomes" id="UP000285523">
    <property type="component" value="Unassembled WGS sequence"/>
</dbReference>
<evidence type="ECO:0000259" key="1">
    <source>
        <dbReference type="PROSITE" id="PS50883"/>
    </source>
</evidence>
<dbReference type="PANTHER" id="PTHR33121">
    <property type="entry name" value="CYCLIC DI-GMP PHOSPHODIESTERASE PDEF"/>
    <property type="match status" value="1"/>
</dbReference>
<evidence type="ECO:0000313" key="2">
    <source>
        <dbReference type="EMBL" id="RJF77115.1"/>
    </source>
</evidence>
<dbReference type="SMART" id="SM00052">
    <property type="entry name" value="EAL"/>
    <property type="match status" value="1"/>
</dbReference>
<dbReference type="InterPro" id="IPR035919">
    <property type="entry name" value="EAL_sf"/>
</dbReference>
<dbReference type="InterPro" id="IPR001633">
    <property type="entry name" value="EAL_dom"/>
</dbReference>
<comment type="caution">
    <text evidence="2">The sequence shown here is derived from an EMBL/GenBank/DDBJ whole genome shotgun (WGS) entry which is preliminary data.</text>
</comment>
<gene>
    <name evidence="2" type="ORF">D4Q52_04635</name>
</gene>
<dbReference type="EMBL" id="QYYD01000003">
    <property type="protein sequence ID" value="RJF77115.1"/>
    <property type="molecule type" value="Genomic_DNA"/>
</dbReference>
<dbReference type="CDD" id="cd01948">
    <property type="entry name" value="EAL"/>
    <property type="match status" value="1"/>
</dbReference>
<dbReference type="InterPro" id="IPR050706">
    <property type="entry name" value="Cyclic-di-GMP_PDE-like"/>
</dbReference>
<dbReference type="Gene3D" id="3.20.20.450">
    <property type="entry name" value="EAL domain"/>
    <property type="match status" value="1"/>
</dbReference>
<dbReference type="OrthoDB" id="8249241at2"/>
<dbReference type="PANTHER" id="PTHR33121:SF70">
    <property type="entry name" value="SIGNALING PROTEIN YKOW"/>
    <property type="match status" value="1"/>
</dbReference>